<dbReference type="NCBIfam" id="TIGR03519">
    <property type="entry name" value="T9SS_PorP_fam"/>
    <property type="match status" value="1"/>
</dbReference>
<dbReference type="EMBL" id="UOES01000038">
    <property type="protein sequence ID" value="VAW25931.1"/>
    <property type="molecule type" value="Genomic_DNA"/>
</dbReference>
<dbReference type="InterPro" id="IPR019861">
    <property type="entry name" value="PorP/SprF_Bacteroidetes"/>
</dbReference>
<evidence type="ECO:0000313" key="1">
    <source>
        <dbReference type="EMBL" id="VAW25931.1"/>
    </source>
</evidence>
<proteinExistence type="predicted"/>
<protein>
    <recommendedName>
        <fullName evidence="2">Type IX secretion system membrane protein PorP/SprF</fullName>
    </recommendedName>
</protein>
<accession>A0A3B0U4J2</accession>
<sequence>TQYKYNYSDLNMEFVNDPSFEPVDENFITPNFGAGVMYYSRYYYIGFSVPRILNIEANDGVTESTRYKKHYYLSAGVVLPLSNGFKIKPSTLVKIVDNQVSVDINGSVLLAETLWVGILFRNFNTFGALAQLQISDRLRIGYSMELPSTKLITSQWGTHEIMLGFDFAPFRKQVLKRRYF</sequence>
<reference evidence="1" key="1">
    <citation type="submission" date="2018-06" db="EMBL/GenBank/DDBJ databases">
        <authorList>
            <person name="Zhirakovskaya E."/>
        </authorList>
    </citation>
    <scope>NUCLEOTIDE SEQUENCE</scope>
</reference>
<dbReference type="Pfam" id="PF11751">
    <property type="entry name" value="PorP_SprF"/>
    <property type="match status" value="1"/>
</dbReference>
<feature type="non-terminal residue" evidence="1">
    <location>
        <position position="1"/>
    </location>
</feature>
<name>A0A3B0U4J2_9ZZZZ</name>
<organism evidence="1">
    <name type="scientific">hydrothermal vent metagenome</name>
    <dbReference type="NCBI Taxonomy" id="652676"/>
    <lineage>
        <taxon>unclassified sequences</taxon>
        <taxon>metagenomes</taxon>
        <taxon>ecological metagenomes</taxon>
    </lineage>
</organism>
<evidence type="ECO:0008006" key="2">
    <source>
        <dbReference type="Google" id="ProtNLM"/>
    </source>
</evidence>
<dbReference type="AlphaFoldDB" id="A0A3B0U4J2"/>
<gene>
    <name evidence="1" type="ORF">MNBD_BACTEROID06-1427</name>
</gene>